<reference evidence="1" key="1">
    <citation type="submission" date="2022-04" db="EMBL/GenBank/DDBJ databases">
        <title>Genome of the entomopathogenic fungus Entomophthora muscae.</title>
        <authorList>
            <person name="Elya C."/>
            <person name="Lovett B.R."/>
            <person name="Lee E."/>
            <person name="Macias A.M."/>
            <person name="Hajek A.E."/>
            <person name="De Bivort B.L."/>
            <person name="Kasson M.T."/>
            <person name="De Fine Licht H.H."/>
            <person name="Stajich J.E."/>
        </authorList>
    </citation>
    <scope>NUCLEOTIDE SEQUENCE</scope>
    <source>
        <strain evidence="1">Berkeley</strain>
    </source>
</reference>
<evidence type="ECO:0000313" key="1">
    <source>
        <dbReference type="EMBL" id="KAJ9075487.1"/>
    </source>
</evidence>
<name>A0ACC2TLL1_9FUNG</name>
<organism evidence="1 2">
    <name type="scientific">Entomophthora muscae</name>
    <dbReference type="NCBI Taxonomy" id="34485"/>
    <lineage>
        <taxon>Eukaryota</taxon>
        <taxon>Fungi</taxon>
        <taxon>Fungi incertae sedis</taxon>
        <taxon>Zoopagomycota</taxon>
        <taxon>Entomophthoromycotina</taxon>
        <taxon>Entomophthoromycetes</taxon>
        <taxon>Entomophthorales</taxon>
        <taxon>Entomophthoraceae</taxon>
        <taxon>Entomophthora</taxon>
    </lineage>
</organism>
<proteinExistence type="predicted"/>
<dbReference type="Proteomes" id="UP001165960">
    <property type="component" value="Unassembled WGS sequence"/>
</dbReference>
<keyword evidence="2" id="KW-1185">Reference proteome</keyword>
<accession>A0ACC2TLL1</accession>
<dbReference type="EMBL" id="QTSX02002450">
    <property type="protein sequence ID" value="KAJ9075487.1"/>
    <property type="molecule type" value="Genomic_DNA"/>
</dbReference>
<protein>
    <submittedName>
        <fullName evidence="1">Uncharacterized protein</fullName>
    </submittedName>
</protein>
<evidence type="ECO:0000313" key="2">
    <source>
        <dbReference type="Proteomes" id="UP001165960"/>
    </source>
</evidence>
<sequence length="91" mass="10216">LWLCLSSAHWVQADPAKLFYMRDNLLSRAWDMLFTGEYLVKSLTSDNTEISLAQSVSQSPPPEVALAFVPSFEKEYPISLELPLKQVPGSD</sequence>
<gene>
    <name evidence="1" type="ORF">DSO57_1035640</name>
</gene>
<comment type="caution">
    <text evidence="1">The sequence shown here is derived from an EMBL/GenBank/DDBJ whole genome shotgun (WGS) entry which is preliminary data.</text>
</comment>
<feature type="non-terminal residue" evidence="1">
    <location>
        <position position="1"/>
    </location>
</feature>